<gene>
    <name evidence="2" type="ORF">NWP17_13455</name>
</gene>
<evidence type="ECO:0000313" key="2">
    <source>
        <dbReference type="EMBL" id="MDH6061430.1"/>
    </source>
</evidence>
<accession>A0AA43GU18</accession>
<dbReference type="EMBL" id="JANQDH010000090">
    <property type="protein sequence ID" value="MDH6061430.1"/>
    <property type="molecule type" value="Genomic_DNA"/>
</dbReference>
<proteinExistence type="predicted"/>
<comment type="caution">
    <text evidence="2">The sequence shown here is derived from an EMBL/GenBank/DDBJ whole genome shotgun (WGS) entry which is preliminary data.</text>
</comment>
<keyword evidence="3" id="KW-1185">Reference proteome</keyword>
<name>A0AA43GU18_9CYAN</name>
<organism evidence="2 3">
    <name type="scientific">Chrysosporum bergii ANA360D</name>
    <dbReference type="NCBI Taxonomy" id="617107"/>
    <lineage>
        <taxon>Bacteria</taxon>
        <taxon>Bacillati</taxon>
        <taxon>Cyanobacteriota</taxon>
        <taxon>Cyanophyceae</taxon>
        <taxon>Nostocales</taxon>
        <taxon>Nodulariaceae</taxon>
        <taxon>Chrysosporum</taxon>
    </lineage>
</organism>
<dbReference type="AlphaFoldDB" id="A0AA43GU18"/>
<protein>
    <submittedName>
        <fullName evidence="2">Type I restriction-modification system subunit M N-terminal domain-containing protein</fullName>
    </submittedName>
</protein>
<dbReference type="InterPro" id="IPR022749">
    <property type="entry name" value="D12N6_MeTrfase_N"/>
</dbReference>
<evidence type="ECO:0000313" key="3">
    <source>
        <dbReference type="Proteomes" id="UP001159387"/>
    </source>
</evidence>
<dbReference type="Proteomes" id="UP001159387">
    <property type="component" value="Unassembled WGS sequence"/>
</dbReference>
<evidence type="ECO:0000259" key="1">
    <source>
        <dbReference type="Pfam" id="PF12161"/>
    </source>
</evidence>
<reference evidence="2 3" key="1">
    <citation type="journal article" date="2023" name="J. Phycol.">
        <title>Chrysosporum ovalisporum is synonymous with the true-branching cyanobacterium Umezakia natans (Nostocales/Aphanizomenonaceae).</title>
        <authorList>
            <person name="McGregor G.B."/>
            <person name="Sendall B.C."/>
            <person name="Niiyama Y."/>
            <person name="Tuji A."/>
            <person name="Willis A."/>
        </authorList>
    </citation>
    <scope>NUCLEOTIDE SEQUENCE [LARGE SCALE GENOMIC DNA]</scope>
    <source>
        <strain evidence="2 3">ANA360D</strain>
    </source>
</reference>
<sequence length="104" mass="11858">MLSITVLRRLDCLLEPSKDEVLKLYQQLKAGDFGLNAIARELPIKSGYVFYNTSNFTFKTLKVPLSNVETRWGDHFVPLSDILEFAPLLFFGLCKLKDNPFISS</sequence>
<dbReference type="Pfam" id="PF12161">
    <property type="entry name" value="HsdM_N"/>
    <property type="match status" value="1"/>
</dbReference>
<feature type="domain" description="N6 adenine-specific DNA methyltransferase N-terminal" evidence="1">
    <location>
        <begin position="2"/>
        <end position="62"/>
    </location>
</feature>